<organism evidence="1 2">
    <name type="scientific">Smallanthus sonchifolius</name>
    <dbReference type="NCBI Taxonomy" id="185202"/>
    <lineage>
        <taxon>Eukaryota</taxon>
        <taxon>Viridiplantae</taxon>
        <taxon>Streptophyta</taxon>
        <taxon>Embryophyta</taxon>
        <taxon>Tracheophyta</taxon>
        <taxon>Spermatophyta</taxon>
        <taxon>Magnoliopsida</taxon>
        <taxon>eudicotyledons</taxon>
        <taxon>Gunneridae</taxon>
        <taxon>Pentapetalae</taxon>
        <taxon>asterids</taxon>
        <taxon>campanulids</taxon>
        <taxon>Asterales</taxon>
        <taxon>Asteraceae</taxon>
        <taxon>Asteroideae</taxon>
        <taxon>Heliantheae alliance</taxon>
        <taxon>Millerieae</taxon>
        <taxon>Smallanthus</taxon>
    </lineage>
</organism>
<dbReference type="Proteomes" id="UP001056120">
    <property type="component" value="Linkage Group LG08"/>
</dbReference>
<accession>A0ACB9IMN4</accession>
<name>A0ACB9IMN4_9ASTR</name>
<reference evidence="2" key="1">
    <citation type="journal article" date="2022" name="Mol. Ecol. Resour.">
        <title>The genomes of chicory, endive, great burdock and yacon provide insights into Asteraceae palaeo-polyploidization history and plant inulin production.</title>
        <authorList>
            <person name="Fan W."/>
            <person name="Wang S."/>
            <person name="Wang H."/>
            <person name="Wang A."/>
            <person name="Jiang F."/>
            <person name="Liu H."/>
            <person name="Zhao H."/>
            <person name="Xu D."/>
            <person name="Zhang Y."/>
        </authorList>
    </citation>
    <scope>NUCLEOTIDE SEQUENCE [LARGE SCALE GENOMIC DNA]</scope>
    <source>
        <strain evidence="2">cv. Yunnan</strain>
    </source>
</reference>
<evidence type="ECO:0000313" key="2">
    <source>
        <dbReference type="Proteomes" id="UP001056120"/>
    </source>
</evidence>
<sequence length="216" mass="24448">MLHLNQSRIVFTVHRILFVCLFSVLCVSDAEEGGFWIPFSNPGRRVMTQLVIGLDTVNRAGLKILVNFKAEAILGHISALLYWALKENHKYTMLYFSAVIGPRLASHQSRLCFSSQRLFPYLLHFSVLHCSSNELMTRANICGKRINDYISIDSYIAGGSKSDMSNGQQSRLMPPYHSHRSIAAAHLHRSSQEAGPNLCVIDLRLEFLFTILQHPF</sequence>
<proteinExistence type="predicted"/>
<comment type="caution">
    <text evidence="1">The sequence shown here is derived from an EMBL/GenBank/DDBJ whole genome shotgun (WGS) entry which is preliminary data.</text>
</comment>
<gene>
    <name evidence="1" type="ORF">L1987_25164</name>
</gene>
<dbReference type="EMBL" id="CM042025">
    <property type="protein sequence ID" value="KAI3809194.1"/>
    <property type="molecule type" value="Genomic_DNA"/>
</dbReference>
<protein>
    <submittedName>
        <fullName evidence="1">Uncharacterized protein</fullName>
    </submittedName>
</protein>
<keyword evidence="2" id="KW-1185">Reference proteome</keyword>
<evidence type="ECO:0000313" key="1">
    <source>
        <dbReference type="EMBL" id="KAI3809194.1"/>
    </source>
</evidence>
<reference evidence="1 2" key="2">
    <citation type="journal article" date="2022" name="Mol. Ecol. Resour.">
        <title>The genomes of chicory, endive, great burdock and yacon provide insights into Asteraceae paleo-polyploidization history and plant inulin production.</title>
        <authorList>
            <person name="Fan W."/>
            <person name="Wang S."/>
            <person name="Wang H."/>
            <person name="Wang A."/>
            <person name="Jiang F."/>
            <person name="Liu H."/>
            <person name="Zhao H."/>
            <person name="Xu D."/>
            <person name="Zhang Y."/>
        </authorList>
    </citation>
    <scope>NUCLEOTIDE SEQUENCE [LARGE SCALE GENOMIC DNA]</scope>
    <source>
        <strain evidence="2">cv. Yunnan</strain>
        <tissue evidence="1">Leaves</tissue>
    </source>
</reference>